<dbReference type="Proteomes" id="UP000222542">
    <property type="component" value="Unassembled WGS sequence"/>
</dbReference>
<reference evidence="2 3" key="1">
    <citation type="journal article" date="2014" name="Nat. Genet.">
        <title>Genome sequence of the hot pepper provides insights into the evolution of pungency in Capsicum species.</title>
        <authorList>
            <person name="Kim S."/>
            <person name="Park M."/>
            <person name="Yeom S.I."/>
            <person name="Kim Y.M."/>
            <person name="Lee J.M."/>
            <person name="Lee H.A."/>
            <person name="Seo E."/>
            <person name="Choi J."/>
            <person name="Cheong K."/>
            <person name="Kim K.T."/>
            <person name="Jung K."/>
            <person name="Lee G.W."/>
            <person name="Oh S.K."/>
            <person name="Bae C."/>
            <person name="Kim S.B."/>
            <person name="Lee H.Y."/>
            <person name="Kim S.Y."/>
            <person name="Kim M.S."/>
            <person name="Kang B.C."/>
            <person name="Jo Y.D."/>
            <person name="Yang H.B."/>
            <person name="Jeong H.J."/>
            <person name="Kang W.H."/>
            <person name="Kwon J.K."/>
            <person name="Shin C."/>
            <person name="Lim J.Y."/>
            <person name="Park J.H."/>
            <person name="Huh J.H."/>
            <person name="Kim J.S."/>
            <person name="Kim B.D."/>
            <person name="Cohen O."/>
            <person name="Paran I."/>
            <person name="Suh M.C."/>
            <person name="Lee S.B."/>
            <person name="Kim Y.K."/>
            <person name="Shin Y."/>
            <person name="Noh S.J."/>
            <person name="Park J."/>
            <person name="Seo Y.S."/>
            <person name="Kwon S.Y."/>
            <person name="Kim H.A."/>
            <person name="Park J.M."/>
            <person name="Kim H.J."/>
            <person name="Choi S.B."/>
            <person name="Bosland P.W."/>
            <person name="Reeves G."/>
            <person name="Jo S.H."/>
            <person name="Lee B.W."/>
            <person name="Cho H.T."/>
            <person name="Choi H.S."/>
            <person name="Lee M.S."/>
            <person name="Yu Y."/>
            <person name="Do Choi Y."/>
            <person name="Park B.S."/>
            <person name="van Deynze A."/>
            <person name="Ashrafi H."/>
            <person name="Hill T."/>
            <person name="Kim W.T."/>
            <person name="Pai H.S."/>
            <person name="Ahn H.K."/>
            <person name="Yeam I."/>
            <person name="Giovannoni J.J."/>
            <person name="Rose J.K."/>
            <person name="Sorensen I."/>
            <person name="Lee S.J."/>
            <person name="Kim R.W."/>
            <person name="Choi I.Y."/>
            <person name="Choi B.S."/>
            <person name="Lim J.S."/>
            <person name="Lee Y.H."/>
            <person name="Choi D."/>
        </authorList>
    </citation>
    <scope>NUCLEOTIDE SEQUENCE [LARGE SCALE GENOMIC DNA]</scope>
    <source>
        <strain evidence="3">cv. CM334</strain>
    </source>
</reference>
<accession>A0A2G2ZLP2</accession>
<comment type="caution">
    <text evidence="2">The sequence shown here is derived from an EMBL/GenBank/DDBJ whole genome shotgun (WGS) entry which is preliminary data.</text>
</comment>
<feature type="region of interest" description="Disordered" evidence="1">
    <location>
        <begin position="115"/>
        <end position="149"/>
    </location>
</feature>
<dbReference type="Gramene" id="PHT82916">
    <property type="protein sequence ID" value="PHT82916"/>
    <property type="gene ID" value="T459_11359"/>
</dbReference>
<evidence type="ECO:0000256" key="1">
    <source>
        <dbReference type="SAM" id="MobiDB-lite"/>
    </source>
</evidence>
<dbReference type="AlphaFoldDB" id="A0A2G2ZLP2"/>
<reference evidence="2 3" key="2">
    <citation type="journal article" date="2017" name="Genome Biol.">
        <title>New reference genome sequences of hot pepper reveal the massive evolution of plant disease-resistance genes by retroduplication.</title>
        <authorList>
            <person name="Kim S."/>
            <person name="Park J."/>
            <person name="Yeom S.I."/>
            <person name="Kim Y.M."/>
            <person name="Seo E."/>
            <person name="Kim K.T."/>
            <person name="Kim M.S."/>
            <person name="Lee J.M."/>
            <person name="Cheong K."/>
            <person name="Shin H.S."/>
            <person name="Kim S.B."/>
            <person name="Han K."/>
            <person name="Lee J."/>
            <person name="Park M."/>
            <person name="Lee H.A."/>
            <person name="Lee H.Y."/>
            <person name="Lee Y."/>
            <person name="Oh S."/>
            <person name="Lee J.H."/>
            <person name="Choi E."/>
            <person name="Choi E."/>
            <person name="Lee S.E."/>
            <person name="Jeon J."/>
            <person name="Kim H."/>
            <person name="Choi G."/>
            <person name="Song H."/>
            <person name="Lee J."/>
            <person name="Lee S.C."/>
            <person name="Kwon J.K."/>
            <person name="Lee H.Y."/>
            <person name="Koo N."/>
            <person name="Hong Y."/>
            <person name="Kim R.W."/>
            <person name="Kang W.H."/>
            <person name="Huh J.H."/>
            <person name="Kang B.C."/>
            <person name="Yang T.J."/>
            <person name="Lee Y.H."/>
            <person name="Bennetzen J.L."/>
            <person name="Choi D."/>
        </authorList>
    </citation>
    <scope>NUCLEOTIDE SEQUENCE [LARGE SCALE GENOMIC DNA]</scope>
    <source>
        <strain evidence="3">cv. CM334</strain>
    </source>
</reference>
<organism evidence="2 3">
    <name type="scientific">Capsicum annuum</name>
    <name type="common">Capsicum pepper</name>
    <dbReference type="NCBI Taxonomy" id="4072"/>
    <lineage>
        <taxon>Eukaryota</taxon>
        <taxon>Viridiplantae</taxon>
        <taxon>Streptophyta</taxon>
        <taxon>Embryophyta</taxon>
        <taxon>Tracheophyta</taxon>
        <taxon>Spermatophyta</taxon>
        <taxon>Magnoliopsida</taxon>
        <taxon>eudicotyledons</taxon>
        <taxon>Gunneridae</taxon>
        <taxon>Pentapetalae</taxon>
        <taxon>asterids</taxon>
        <taxon>lamiids</taxon>
        <taxon>Solanales</taxon>
        <taxon>Solanaceae</taxon>
        <taxon>Solanoideae</taxon>
        <taxon>Capsiceae</taxon>
        <taxon>Capsicum</taxon>
    </lineage>
</organism>
<evidence type="ECO:0000313" key="3">
    <source>
        <dbReference type="Proteomes" id="UP000222542"/>
    </source>
</evidence>
<protein>
    <submittedName>
        <fullName evidence="2">Uncharacterized protein</fullName>
    </submittedName>
</protein>
<sequence>MIFQGKSIRKIESTRALSGICCTYLHMEIILVVAFEEEYSFQLSNISEVKGRRTAENNEQQPLQKRKFKKFDSGEEMSFEEPMRLKQILRRKTGGVVACHPVGVKMINVKEKKTTSMTAGNGGGPEPVEGEDYNFDEGHPDDEFLDEDDDDFARKLDVVPHK</sequence>
<dbReference type="STRING" id="4072.A0A2G2ZLP2"/>
<dbReference type="EMBL" id="AYRZ02000004">
    <property type="protein sequence ID" value="PHT82916.1"/>
    <property type="molecule type" value="Genomic_DNA"/>
</dbReference>
<evidence type="ECO:0000313" key="2">
    <source>
        <dbReference type="EMBL" id="PHT82916.1"/>
    </source>
</evidence>
<gene>
    <name evidence="2" type="ORF">T459_11359</name>
</gene>
<proteinExistence type="predicted"/>
<name>A0A2G2ZLP2_CAPAN</name>
<keyword evidence="3" id="KW-1185">Reference proteome</keyword>